<name>A0A9Q2CYY2_9STAP</name>
<dbReference type="NCBIfam" id="TIGR01417">
    <property type="entry name" value="PTS_I_fam"/>
    <property type="match status" value="1"/>
</dbReference>
<dbReference type="EC" id="2.7.3.9" evidence="6 17"/>
<accession>A0A9Q2CYY2</accession>
<evidence type="ECO:0000259" key="23">
    <source>
        <dbReference type="Pfam" id="PF05524"/>
    </source>
</evidence>
<comment type="similarity">
    <text evidence="5 17">Belongs to the PEP-utilizing enzyme family.</text>
</comment>
<proteinExistence type="inferred from homology"/>
<dbReference type="SUPFAM" id="SSF47831">
    <property type="entry name" value="Enzyme I of the PEP:sugar phosphotransferase system HPr-binding (sub)domain"/>
    <property type="match status" value="1"/>
</dbReference>
<feature type="binding site" evidence="19">
    <location>
        <begin position="447"/>
        <end position="448"/>
    </location>
    <ligand>
        <name>phosphoenolpyruvate</name>
        <dbReference type="ChEBI" id="CHEBI:58702"/>
    </ligand>
</feature>
<organism evidence="24 25">
    <name type="scientific">Nosocomiicoccus ampullae</name>
    <dbReference type="NCBI Taxonomy" id="489910"/>
    <lineage>
        <taxon>Bacteria</taxon>
        <taxon>Bacillati</taxon>
        <taxon>Bacillota</taxon>
        <taxon>Bacilli</taxon>
        <taxon>Bacillales</taxon>
        <taxon>Staphylococcaceae</taxon>
        <taxon>Nosocomiicoccus</taxon>
    </lineage>
</organism>
<comment type="cofactor">
    <cofactor evidence="2 17 20">
        <name>Mg(2+)</name>
        <dbReference type="ChEBI" id="CHEBI:18420"/>
    </cofactor>
</comment>
<evidence type="ECO:0000256" key="14">
    <source>
        <dbReference type="ARBA" id="ARBA00022777"/>
    </source>
</evidence>
<dbReference type="PIRSF" id="PIRSF000732">
    <property type="entry name" value="PTS_enzyme_I"/>
    <property type="match status" value="1"/>
</dbReference>
<dbReference type="SUPFAM" id="SSF51621">
    <property type="entry name" value="Phosphoenolpyruvate/pyruvate domain"/>
    <property type="match status" value="1"/>
</dbReference>
<dbReference type="GO" id="GO:0016301">
    <property type="term" value="F:kinase activity"/>
    <property type="evidence" value="ECO:0007669"/>
    <property type="project" value="UniProtKB-KW"/>
</dbReference>
<evidence type="ECO:0000256" key="12">
    <source>
        <dbReference type="ARBA" id="ARBA00022683"/>
    </source>
</evidence>
<dbReference type="InterPro" id="IPR036618">
    <property type="entry name" value="PtsI_HPr-bd_sf"/>
</dbReference>
<dbReference type="PROSITE" id="PS00742">
    <property type="entry name" value="PEP_ENZYMES_2"/>
    <property type="match status" value="1"/>
</dbReference>
<dbReference type="EMBL" id="JACHHF010000005">
    <property type="protein sequence ID" value="MBB5176106.1"/>
    <property type="molecule type" value="Genomic_DNA"/>
</dbReference>
<keyword evidence="25" id="KW-1185">Reference proteome</keyword>
<dbReference type="Pfam" id="PF00391">
    <property type="entry name" value="PEP-utilizers"/>
    <property type="match status" value="1"/>
</dbReference>
<dbReference type="Gene3D" id="1.10.274.10">
    <property type="entry name" value="PtsI, HPr-binding domain"/>
    <property type="match status" value="1"/>
</dbReference>
<dbReference type="InterPro" id="IPR040442">
    <property type="entry name" value="Pyrv_kinase-like_dom_sf"/>
</dbReference>
<evidence type="ECO:0000256" key="13">
    <source>
        <dbReference type="ARBA" id="ARBA00022723"/>
    </source>
</evidence>
<evidence type="ECO:0000259" key="22">
    <source>
        <dbReference type="Pfam" id="PF02896"/>
    </source>
</evidence>
<evidence type="ECO:0000256" key="9">
    <source>
        <dbReference type="ARBA" id="ARBA00022490"/>
    </source>
</evidence>
<keyword evidence="13 17" id="KW-0479">Metal-binding</keyword>
<feature type="domain" description="Phosphotransferase system enzyme I N-terminal" evidence="23">
    <location>
        <begin position="5"/>
        <end position="127"/>
    </location>
</feature>
<dbReference type="PANTHER" id="PTHR46244">
    <property type="entry name" value="PHOSPHOENOLPYRUVATE-PROTEIN PHOSPHOTRANSFERASE"/>
    <property type="match status" value="1"/>
</dbReference>
<dbReference type="GO" id="GO:0046872">
    <property type="term" value="F:metal ion binding"/>
    <property type="evidence" value="ECO:0007669"/>
    <property type="project" value="UniProtKB-KW"/>
</dbReference>
<dbReference type="InterPro" id="IPR000121">
    <property type="entry name" value="PEP_util_C"/>
</dbReference>
<dbReference type="GO" id="GO:0008965">
    <property type="term" value="F:phosphoenolpyruvate-protein phosphotransferase activity"/>
    <property type="evidence" value="ECO:0007669"/>
    <property type="project" value="UniProtKB-EC"/>
</dbReference>
<keyword evidence="14 17" id="KW-0418">Kinase</keyword>
<keyword evidence="11 17" id="KW-0808">Transferase</keyword>
<evidence type="ECO:0000256" key="16">
    <source>
        <dbReference type="ARBA" id="ARBA00033235"/>
    </source>
</evidence>
<dbReference type="AlphaFoldDB" id="A0A9Q2CYY2"/>
<feature type="binding site" evidence="20">
    <location>
        <position position="424"/>
    </location>
    <ligand>
        <name>Mg(2+)</name>
        <dbReference type="ChEBI" id="CHEBI:18420"/>
    </ligand>
</feature>
<feature type="domain" description="PEP-utilising enzyme mobile" evidence="21">
    <location>
        <begin position="154"/>
        <end position="222"/>
    </location>
</feature>
<protein>
    <recommendedName>
        <fullName evidence="7 17">Phosphoenolpyruvate-protein phosphotransferase</fullName>
        <ecNumber evidence="6 17">2.7.3.9</ecNumber>
    </recommendedName>
    <alternativeName>
        <fullName evidence="16 17">Phosphotransferase system, enzyme I</fullName>
    </alternativeName>
</protein>
<feature type="active site" description="Proton donor" evidence="18">
    <location>
        <position position="495"/>
    </location>
</feature>
<feature type="domain" description="PEP-utilising enzyme C-terminal" evidence="22">
    <location>
        <begin position="255"/>
        <end position="534"/>
    </location>
</feature>
<evidence type="ECO:0000256" key="5">
    <source>
        <dbReference type="ARBA" id="ARBA00007837"/>
    </source>
</evidence>
<feature type="binding site" evidence="19">
    <location>
        <position position="327"/>
    </location>
    <ligand>
        <name>phosphoenolpyruvate</name>
        <dbReference type="ChEBI" id="CHEBI:58702"/>
    </ligand>
</feature>
<dbReference type="InterPro" id="IPR036637">
    <property type="entry name" value="Phosphohistidine_dom_sf"/>
</dbReference>
<dbReference type="InterPro" id="IPR023151">
    <property type="entry name" value="PEP_util_CS"/>
</dbReference>
<dbReference type="GO" id="GO:0009401">
    <property type="term" value="P:phosphoenolpyruvate-dependent sugar phosphotransferase system"/>
    <property type="evidence" value="ECO:0007669"/>
    <property type="project" value="UniProtKB-KW"/>
</dbReference>
<evidence type="ECO:0000256" key="2">
    <source>
        <dbReference type="ARBA" id="ARBA00001946"/>
    </source>
</evidence>
<dbReference type="SUPFAM" id="SSF52009">
    <property type="entry name" value="Phosphohistidine domain"/>
    <property type="match status" value="1"/>
</dbReference>
<dbReference type="InterPro" id="IPR024692">
    <property type="entry name" value="PTS_EI"/>
</dbReference>
<dbReference type="PRINTS" id="PR01736">
    <property type="entry name" value="PHPHTRNFRASE"/>
</dbReference>
<feature type="binding site" evidence="20">
    <location>
        <position position="448"/>
    </location>
    <ligand>
        <name>Mg(2+)</name>
        <dbReference type="ChEBI" id="CHEBI:18420"/>
    </ligand>
</feature>
<evidence type="ECO:0000256" key="10">
    <source>
        <dbReference type="ARBA" id="ARBA00022597"/>
    </source>
</evidence>
<keyword evidence="9 17" id="KW-0963">Cytoplasm</keyword>
<evidence type="ECO:0000256" key="11">
    <source>
        <dbReference type="ARBA" id="ARBA00022679"/>
    </source>
</evidence>
<feature type="binding site" evidence="19">
    <location>
        <position position="458"/>
    </location>
    <ligand>
        <name>phosphoenolpyruvate</name>
        <dbReference type="ChEBI" id="CHEBI:58702"/>
    </ligand>
</feature>
<evidence type="ECO:0000256" key="18">
    <source>
        <dbReference type="PIRSR" id="PIRSR000732-1"/>
    </source>
</evidence>
<evidence type="ECO:0000259" key="21">
    <source>
        <dbReference type="Pfam" id="PF00391"/>
    </source>
</evidence>
<evidence type="ECO:0000256" key="17">
    <source>
        <dbReference type="PIRNR" id="PIRNR000732"/>
    </source>
</evidence>
<reference evidence="24 25" key="1">
    <citation type="submission" date="2020-08" db="EMBL/GenBank/DDBJ databases">
        <title>Genomic Encyclopedia of Type Strains, Phase IV (KMG-IV): sequencing the most valuable type-strain genomes for metagenomic binning, comparative biology and taxonomic classification.</title>
        <authorList>
            <person name="Goeker M."/>
        </authorList>
    </citation>
    <scope>NUCLEOTIDE SEQUENCE [LARGE SCALE GENOMIC DNA]</scope>
    <source>
        <strain evidence="24 25">DSM 19163</strain>
    </source>
</reference>
<evidence type="ECO:0000256" key="4">
    <source>
        <dbReference type="ARBA" id="ARBA00004496"/>
    </source>
</evidence>
<dbReference type="InterPro" id="IPR008279">
    <property type="entry name" value="PEP-util_enz_mobile_dom"/>
</dbReference>
<keyword evidence="15 17" id="KW-0460">Magnesium</keyword>
<evidence type="ECO:0000256" key="15">
    <source>
        <dbReference type="ARBA" id="ARBA00022842"/>
    </source>
</evidence>
<dbReference type="GO" id="GO:0005737">
    <property type="term" value="C:cytoplasm"/>
    <property type="evidence" value="ECO:0007669"/>
    <property type="project" value="UniProtKB-SubCell"/>
</dbReference>
<evidence type="ECO:0000313" key="25">
    <source>
        <dbReference type="Proteomes" id="UP000579136"/>
    </source>
</evidence>
<dbReference type="Pfam" id="PF05524">
    <property type="entry name" value="PEP-utilisers_N"/>
    <property type="match status" value="1"/>
</dbReference>
<dbReference type="InterPro" id="IPR008731">
    <property type="entry name" value="PTS_EIN"/>
</dbReference>
<evidence type="ECO:0000313" key="24">
    <source>
        <dbReference type="EMBL" id="MBB5176106.1"/>
    </source>
</evidence>
<comment type="subcellular location">
    <subcellularLocation>
        <location evidence="4 17">Cytoplasm</location>
    </subcellularLocation>
</comment>
<keyword evidence="12 17" id="KW-0598">Phosphotransferase system</keyword>
<dbReference type="InterPro" id="IPR015813">
    <property type="entry name" value="Pyrv/PenolPyrv_kinase-like_dom"/>
</dbReference>
<dbReference type="Gene3D" id="3.50.30.10">
    <property type="entry name" value="Phosphohistidine domain"/>
    <property type="match status" value="1"/>
</dbReference>
<keyword evidence="8 17" id="KW-0813">Transport</keyword>
<feature type="binding site" evidence="19">
    <location>
        <position position="293"/>
    </location>
    <ligand>
        <name>phosphoenolpyruvate</name>
        <dbReference type="ChEBI" id="CHEBI:58702"/>
    </ligand>
</feature>
<evidence type="ECO:0000256" key="1">
    <source>
        <dbReference type="ARBA" id="ARBA00000683"/>
    </source>
</evidence>
<comment type="catalytic activity">
    <reaction evidence="1 17">
        <text>L-histidyl-[protein] + phosphoenolpyruvate = N(pros)-phospho-L-histidyl-[protein] + pyruvate</text>
        <dbReference type="Rhea" id="RHEA:23880"/>
        <dbReference type="Rhea" id="RHEA-COMP:9745"/>
        <dbReference type="Rhea" id="RHEA-COMP:9746"/>
        <dbReference type="ChEBI" id="CHEBI:15361"/>
        <dbReference type="ChEBI" id="CHEBI:29979"/>
        <dbReference type="ChEBI" id="CHEBI:58702"/>
        <dbReference type="ChEBI" id="CHEBI:64837"/>
        <dbReference type="EC" id="2.7.3.9"/>
    </reaction>
</comment>
<dbReference type="RefSeq" id="WP_183674048.1">
    <property type="nucleotide sequence ID" value="NZ_CBCRYX010000004.1"/>
</dbReference>
<comment type="caution">
    <text evidence="24">The sequence shown here is derived from an EMBL/GenBank/DDBJ whole genome shotgun (WGS) entry which is preliminary data.</text>
</comment>
<evidence type="ECO:0000256" key="7">
    <source>
        <dbReference type="ARBA" id="ARBA00016544"/>
    </source>
</evidence>
<keyword evidence="10 17" id="KW-0762">Sugar transport</keyword>
<evidence type="ECO:0000256" key="3">
    <source>
        <dbReference type="ARBA" id="ARBA00002728"/>
    </source>
</evidence>
<dbReference type="Pfam" id="PF02896">
    <property type="entry name" value="PEP-utilizers_C"/>
    <property type="match status" value="1"/>
</dbReference>
<evidence type="ECO:0000256" key="6">
    <source>
        <dbReference type="ARBA" id="ARBA00012232"/>
    </source>
</evidence>
<dbReference type="Proteomes" id="UP000579136">
    <property type="component" value="Unassembled WGS sequence"/>
</dbReference>
<dbReference type="PANTHER" id="PTHR46244:SF3">
    <property type="entry name" value="PHOSPHOENOLPYRUVATE-PROTEIN PHOSPHOTRANSFERASE"/>
    <property type="match status" value="1"/>
</dbReference>
<gene>
    <name evidence="24" type="ORF">HNQ45_000993</name>
</gene>
<comment type="function">
    <text evidence="3 17">General (non sugar-specific) component of the phosphoenolpyruvate-dependent sugar phosphotransferase system (sugar PTS). This major carbohydrate active-transport system catalyzes the phosphorylation of incoming sugar substrates concomitantly with their translocation across the cell membrane. Enzyme I transfers the phosphoryl group from phosphoenolpyruvate (PEP) to the phosphoryl carrier protein (HPr).</text>
</comment>
<feature type="active site" description="Tele-phosphohistidine intermediate" evidence="18">
    <location>
        <position position="190"/>
    </location>
</feature>
<dbReference type="InterPro" id="IPR050499">
    <property type="entry name" value="PEP-utilizing_PTS_enzyme"/>
</dbReference>
<dbReference type="Gene3D" id="3.20.20.60">
    <property type="entry name" value="Phosphoenolpyruvate-binding domains"/>
    <property type="match status" value="1"/>
</dbReference>
<evidence type="ECO:0000256" key="19">
    <source>
        <dbReference type="PIRSR" id="PIRSR000732-2"/>
    </source>
</evidence>
<dbReference type="InterPro" id="IPR006318">
    <property type="entry name" value="PTS_EI-like"/>
</dbReference>
<evidence type="ECO:0000256" key="8">
    <source>
        <dbReference type="ARBA" id="ARBA00022448"/>
    </source>
</evidence>
<sequence>MSKLTGITVEPGIVSGKVIIVEDVFFDINSNSIDAASTWKEYQRLDIAIETSKRELRVIQDNREFSISLGDEAILEAQIMMLEDPYFIGDIREVIDQKKTAEYAVNFVKDALTASFDTIDDAYLRARRNDVIDLTERIIANLLDTPRVDLSLLNSDTIIIAKELPPSITASLDKKFVKGVVLESGAKHSHTGLLLMSKGIPALFNVEDAIHHARNHNFAILNSHESIINFAPTKEELEAVTLVEEDDDDSDIDLTKETYSKDHVKIKVSANVSIQSSVEEALRYKAEGVGLMRTEFMYMDHDDFPKESDENRVYESVVKSLEDVTFRLLDIGGDKFLPYHPKELLDEINPALGTRGVRFLKLYEQTLRQQIRAIIRASRFGTVKIMVPMVTSVEEFLWIQNILREEEIHLRMTEQKIPLGAMIETPASAIHVDSFAKYADFLSIGTNDLTQFLLAFDRTSPNFDTLAQSMHPSIFKVIRNVVISGKKHNIPVSICGVLAQNIEAIPILLGLGIRHISIDPNKMVEVKSKISQLKIKQLRRLRPLINHIETEEEILSVARRLNQST</sequence>
<evidence type="ECO:0000256" key="20">
    <source>
        <dbReference type="PIRSR" id="PIRSR000732-3"/>
    </source>
</evidence>